<evidence type="ECO:0000313" key="1">
    <source>
        <dbReference type="EMBL" id="MCO8298665.1"/>
    </source>
</evidence>
<dbReference type="EMBL" id="JACACB010000028">
    <property type="protein sequence ID" value="MCO8298665.1"/>
    <property type="molecule type" value="Genomic_DNA"/>
</dbReference>
<dbReference type="AlphaFoldDB" id="A0AB35HRF0"/>
<reference evidence="1" key="1">
    <citation type="submission" date="2020-06" db="EMBL/GenBank/DDBJ databases">
        <authorList>
            <person name="Link T."/>
            <person name="Ehrmann M."/>
        </authorList>
    </citation>
    <scope>NUCLEOTIDE SEQUENCE</scope>
    <source>
        <strain evidence="1">TMW 2.2257</strain>
    </source>
</reference>
<dbReference type="InterPro" id="IPR012865">
    <property type="entry name" value="DUF1642"/>
</dbReference>
<organism evidence="1 2">
    <name type="scientific">Tetragenococcus halophilus</name>
    <name type="common">Pediococcus halophilus</name>
    <dbReference type="NCBI Taxonomy" id="51669"/>
    <lineage>
        <taxon>Bacteria</taxon>
        <taxon>Bacillati</taxon>
        <taxon>Bacillota</taxon>
        <taxon>Bacilli</taxon>
        <taxon>Lactobacillales</taxon>
        <taxon>Enterococcaceae</taxon>
        <taxon>Tetragenococcus</taxon>
    </lineage>
</organism>
<reference evidence="1" key="2">
    <citation type="journal article" date="2021" name="BMC Microbiol.">
        <title>The diversity among the species Tetragenococcus halophilus including new isolates from a lupine seed fermentation.</title>
        <authorList>
            <person name="Link T."/>
            <person name="Vogel R.F."/>
            <person name="Ehrmann M.A."/>
        </authorList>
    </citation>
    <scope>NUCLEOTIDE SEQUENCE</scope>
    <source>
        <strain evidence="1">TMW 2.2257</strain>
    </source>
</reference>
<accession>A0AB35HRF0</accession>
<protein>
    <submittedName>
        <fullName evidence="1">DUF1642 domain-containing protein</fullName>
    </submittedName>
</protein>
<proteinExistence type="predicted"/>
<name>A0AB35HRF0_TETHA</name>
<dbReference type="Proteomes" id="UP001057280">
    <property type="component" value="Unassembled WGS sequence"/>
</dbReference>
<dbReference type="RefSeq" id="WP_253210257.1">
    <property type="nucleotide sequence ID" value="NZ_JACACB010000028.1"/>
</dbReference>
<sequence>MDKQELIEKYEKLIQQNEPELEESKLAESRSKLYNNILRELKRMDDGITTEQAWEKIAEEYKLPVETVQQIAGTTISSAVKKEDIAIRDGCIILNPNLTEPEKPEIPKFVADWIEEVKQRGCGLADALNCFVSPIMPEKVKQWIQFDFAVIGCHHDNQELLAKAWLNGYTIEKEPVWVVLKDAQYFHAFTGEYDKFEGFEYVLSMYEGNAHTFADKQKAEAVATLVDGTFKEWSE</sequence>
<evidence type="ECO:0000313" key="2">
    <source>
        <dbReference type="Proteomes" id="UP001057280"/>
    </source>
</evidence>
<dbReference type="Pfam" id="PF07852">
    <property type="entry name" value="DUF1642"/>
    <property type="match status" value="1"/>
</dbReference>
<comment type="caution">
    <text evidence="1">The sequence shown here is derived from an EMBL/GenBank/DDBJ whole genome shotgun (WGS) entry which is preliminary data.</text>
</comment>
<gene>
    <name evidence="1" type="ORF">HXW75_09290</name>
</gene>